<dbReference type="Proteomes" id="UP001056384">
    <property type="component" value="Chromosome 9"/>
</dbReference>
<sequence>MNTPGHLSPGMWKHPRNGTSHYNKLSFWTNLAKTLDDAGFHAMFIADTLGPYDVYKGPANVDPCLTAGAQFPVNDPLFLVPAMATVTKNLIFESAARSFGLDTQIEHDERYKIADEYMEVLYKLWEGSWKDNAATRNLQTGHFAEPGLVRPINHKGQYFKVAGPHICEPSPQRTPLLFQAGISKAGVPFGGKHAEAIFIGG</sequence>
<keyword evidence="2" id="KW-0288">FMN</keyword>
<dbReference type="InterPro" id="IPR036661">
    <property type="entry name" value="Luciferase-like_sf"/>
</dbReference>
<keyword evidence="4" id="KW-0503">Monooxygenase</keyword>
<dbReference type="Pfam" id="PF00296">
    <property type="entry name" value="Bac_luciferase"/>
    <property type="match status" value="1"/>
</dbReference>
<evidence type="ECO:0000259" key="5">
    <source>
        <dbReference type="Pfam" id="PF00296"/>
    </source>
</evidence>
<dbReference type="AlphaFoldDB" id="A0A9Q9B1J1"/>
<name>A0A9Q9B1J1_9PEZI</name>
<dbReference type="Gene3D" id="3.20.20.30">
    <property type="entry name" value="Luciferase-like domain"/>
    <property type="match status" value="2"/>
</dbReference>
<dbReference type="EMBL" id="CP099426">
    <property type="protein sequence ID" value="USW57188.1"/>
    <property type="molecule type" value="Genomic_DNA"/>
</dbReference>
<protein>
    <submittedName>
        <fullName evidence="6">Luciferase-like domain-containing protein</fullName>
    </submittedName>
</protein>
<evidence type="ECO:0000256" key="3">
    <source>
        <dbReference type="ARBA" id="ARBA00023002"/>
    </source>
</evidence>
<evidence type="ECO:0000313" key="7">
    <source>
        <dbReference type="Proteomes" id="UP001056384"/>
    </source>
</evidence>
<reference evidence="6" key="1">
    <citation type="submission" date="2022-06" db="EMBL/GenBank/DDBJ databases">
        <title>Complete genome sequences of two strains of the flax pathogen Septoria linicola.</title>
        <authorList>
            <person name="Lapalu N."/>
            <person name="Simon A."/>
            <person name="Demenou B."/>
            <person name="Paumier D."/>
            <person name="Guillot M.-P."/>
            <person name="Gout L."/>
            <person name="Valade R."/>
        </authorList>
    </citation>
    <scope>NUCLEOTIDE SEQUENCE</scope>
    <source>
        <strain evidence="6">SE15195</strain>
    </source>
</reference>
<evidence type="ECO:0000313" key="6">
    <source>
        <dbReference type="EMBL" id="USW57188.1"/>
    </source>
</evidence>
<dbReference type="PANTHER" id="PTHR30011">
    <property type="entry name" value="ALKANESULFONATE MONOOXYGENASE-RELATED"/>
    <property type="match status" value="1"/>
</dbReference>
<accession>A0A9Q9B1J1</accession>
<evidence type="ECO:0000256" key="2">
    <source>
        <dbReference type="ARBA" id="ARBA00022643"/>
    </source>
</evidence>
<proteinExistence type="predicted"/>
<keyword evidence="3" id="KW-0560">Oxidoreductase</keyword>
<gene>
    <name evidence="6" type="ORF">Slin15195_G105070</name>
</gene>
<dbReference type="SUPFAM" id="SSF51679">
    <property type="entry name" value="Bacterial luciferase-like"/>
    <property type="match status" value="1"/>
</dbReference>
<keyword evidence="7" id="KW-1185">Reference proteome</keyword>
<evidence type="ECO:0000256" key="1">
    <source>
        <dbReference type="ARBA" id="ARBA00022630"/>
    </source>
</evidence>
<keyword evidence="1" id="KW-0285">Flavoprotein</keyword>
<evidence type="ECO:0000256" key="4">
    <source>
        <dbReference type="ARBA" id="ARBA00023033"/>
    </source>
</evidence>
<organism evidence="6 7">
    <name type="scientific">Septoria linicola</name>
    <dbReference type="NCBI Taxonomy" id="215465"/>
    <lineage>
        <taxon>Eukaryota</taxon>
        <taxon>Fungi</taxon>
        <taxon>Dikarya</taxon>
        <taxon>Ascomycota</taxon>
        <taxon>Pezizomycotina</taxon>
        <taxon>Dothideomycetes</taxon>
        <taxon>Dothideomycetidae</taxon>
        <taxon>Mycosphaerellales</taxon>
        <taxon>Mycosphaerellaceae</taxon>
        <taxon>Septoria</taxon>
    </lineage>
</organism>
<dbReference type="GO" id="GO:0016705">
    <property type="term" value="F:oxidoreductase activity, acting on paired donors, with incorporation or reduction of molecular oxygen"/>
    <property type="evidence" value="ECO:0007669"/>
    <property type="project" value="InterPro"/>
</dbReference>
<dbReference type="InterPro" id="IPR011251">
    <property type="entry name" value="Luciferase-like_dom"/>
</dbReference>
<dbReference type="PANTHER" id="PTHR30011:SF16">
    <property type="entry name" value="C2H2 FINGER DOMAIN TRANSCRIPTION FACTOR (EUROFUNG)-RELATED"/>
    <property type="match status" value="1"/>
</dbReference>
<dbReference type="InterPro" id="IPR051260">
    <property type="entry name" value="Diverse_substr_monoxygenases"/>
</dbReference>
<feature type="domain" description="Luciferase-like" evidence="5">
    <location>
        <begin position="97"/>
        <end position="201"/>
    </location>
</feature>